<comment type="caution">
    <text evidence="1">The sequence shown here is derived from an EMBL/GenBank/DDBJ whole genome shotgun (WGS) entry which is preliminary data.</text>
</comment>
<accession>A0A066UPI1</accession>
<dbReference type="EMBL" id="JFFR01000013">
    <property type="protein sequence ID" value="KDN28985.1"/>
    <property type="molecule type" value="Genomic_DNA"/>
</dbReference>
<dbReference type="RefSeq" id="WP_032550758.1">
    <property type="nucleotide sequence ID" value="NZ_JFFR01000013.1"/>
</dbReference>
<name>A0A066UPI1_9VIBR</name>
<organism evidence="1 2">
    <name type="scientific">Vibrio fortis</name>
    <dbReference type="NCBI Taxonomy" id="212667"/>
    <lineage>
        <taxon>Bacteria</taxon>
        <taxon>Pseudomonadati</taxon>
        <taxon>Pseudomonadota</taxon>
        <taxon>Gammaproteobacteria</taxon>
        <taxon>Vibrionales</taxon>
        <taxon>Vibrionaceae</taxon>
        <taxon>Vibrio</taxon>
    </lineage>
</organism>
<gene>
    <name evidence="1" type="ORF">VFDL14_22500</name>
</gene>
<dbReference type="STRING" id="212667.VFDL14_22500"/>
<evidence type="ECO:0000313" key="2">
    <source>
        <dbReference type="Proteomes" id="UP000027219"/>
    </source>
</evidence>
<proteinExistence type="predicted"/>
<dbReference type="Proteomes" id="UP000027219">
    <property type="component" value="Unassembled WGS sequence"/>
</dbReference>
<evidence type="ECO:0000313" key="1">
    <source>
        <dbReference type="EMBL" id="KDN28985.1"/>
    </source>
</evidence>
<dbReference type="OrthoDB" id="5829213at2"/>
<protein>
    <submittedName>
        <fullName evidence="1">Uncharacterized protein</fullName>
    </submittedName>
</protein>
<reference evidence="1 2" key="1">
    <citation type="submission" date="2014-02" db="EMBL/GenBank/DDBJ databases">
        <title>Vibrio fortis Dalian14 Genome Sequencing.</title>
        <authorList>
            <person name="Wang Y."/>
            <person name="Song L."/>
            <person name="Liu G."/>
            <person name="Ding J."/>
        </authorList>
    </citation>
    <scope>NUCLEOTIDE SEQUENCE [LARGE SCALE GENOMIC DNA]</scope>
    <source>
        <strain evidence="1 2">Dalian14</strain>
    </source>
</reference>
<sequence length="139" mass="16296">MKSNLALIEEHYQTTIYLNDRPYRVLDMGEGECSIIIVSCEEDYLKAMIRLSPIQRVIIVDISGLLNCEHQDTGMLEKALANDLHLLFDVFWLEEVKVHSEVSNLNMNAIYEVVRIRNHSRTLLNFEQRPDYKHSNKFK</sequence>
<keyword evidence="2" id="KW-1185">Reference proteome</keyword>
<dbReference type="AlphaFoldDB" id="A0A066UPI1"/>